<keyword evidence="2" id="KW-1185">Reference proteome</keyword>
<dbReference type="EnsemblPlants" id="OB01G26380.1">
    <property type="protein sequence ID" value="OB01G26380.1"/>
    <property type="gene ID" value="OB01G26380"/>
</dbReference>
<dbReference type="Gramene" id="OB01G26380.1">
    <property type="protein sequence ID" value="OB01G26380.1"/>
    <property type="gene ID" value="OB01G26380"/>
</dbReference>
<dbReference type="Proteomes" id="UP000006038">
    <property type="component" value="Chromosome 1"/>
</dbReference>
<evidence type="ECO:0000313" key="1">
    <source>
        <dbReference type="EnsemblPlants" id="OB01G26380.1"/>
    </source>
</evidence>
<protein>
    <submittedName>
        <fullName evidence="1">Uncharacterized protein</fullName>
    </submittedName>
</protein>
<reference evidence="1" key="1">
    <citation type="journal article" date="2013" name="Nat. Commun.">
        <title>Whole-genome sequencing of Oryza brachyantha reveals mechanisms underlying Oryza genome evolution.</title>
        <authorList>
            <person name="Chen J."/>
            <person name="Huang Q."/>
            <person name="Gao D."/>
            <person name="Wang J."/>
            <person name="Lang Y."/>
            <person name="Liu T."/>
            <person name="Li B."/>
            <person name="Bai Z."/>
            <person name="Luis Goicoechea J."/>
            <person name="Liang C."/>
            <person name="Chen C."/>
            <person name="Zhang W."/>
            <person name="Sun S."/>
            <person name="Liao Y."/>
            <person name="Zhang X."/>
            <person name="Yang L."/>
            <person name="Song C."/>
            <person name="Wang M."/>
            <person name="Shi J."/>
            <person name="Liu G."/>
            <person name="Liu J."/>
            <person name="Zhou H."/>
            <person name="Zhou W."/>
            <person name="Yu Q."/>
            <person name="An N."/>
            <person name="Chen Y."/>
            <person name="Cai Q."/>
            <person name="Wang B."/>
            <person name="Liu B."/>
            <person name="Min J."/>
            <person name="Huang Y."/>
            <person name="Wu H."/>
            <person name="Li Z."/>
            <person name="Zhang Y."/>
            <person name="Yin Y."/>
            <person name="Song W."/>
            <person name="Jiang J."/>
            <person name="Jackson S.A."/>
            <person name="Wing R.A."/>
            <person name="Wang J."/>
            <person name="Chen M."/>
        </authorList>
    </citation>
    <scope>NUCLEOTIDE SEQUENCE [LARGE SCALE GENOMIC DNA]</scope>
    <source>
        <strain evidence="1">cv. IRGC 101232</strain>
    </source>
</reference>
<reference evidence="1" key="2">
    <citation type="submission" date="2013-04" db="UniProtKB">
        <authorList>
            <consortium name="EnsemblPlants"/>
        </authorList>
    </citation>
    <scope>IDENTIFICATION</scope>
</reference>
<proteinExistence type="predicted"/>
<sequence length="55" mass="6092">MPRACVVGKVSQYCLPRMGNLALPATRSWDTQIFCSTTYTLHGESHPCTGYVITE</sequence>
<dbReference type="HOGENOM" id="CLU_3035554_0_0_1"/>
<accession>J3L082</accession>
<name>J3L082_ORYBR</name>
<organism evidence="1">
    <name type="scientific">Oryza brachyantha</name>
    <name type="common">malo sina</name>
    <dbReference type="NCBI Taxonomy" id="4533"/>
    <lineage>
        <taxon>Eukaryota</taxon>
        <taxon>Viridiplantae</taxon>
        <taxon>Streptophyta</taxon>
        <taxon>Embryophyta</taxon>
        <taxon>Tracheophyta</taxon>
        <taxon>Spermatophyta</taxon>
        <taxon>Magnoliopsida</taxon>
        <taxon>Liliopsida</taxon>
        <taxon>Poales</taxon>
        <taxon>Poaceae</taxon>
        <taxon>BOP clade</taxon>
        <taxon>Oryzoideae</taxon>
        <taxon>Oryzeae</taxon>
        <taxon>Oryzinae</taxon>
        <taxon>Oryza</taxon>
    </lineage>
</organism>
<dbReference type="AlphaFoldDB" id="J3L082"/>
<evidence type="ECO:0000313" key="2">
    <source>
        <dbReference type="Proteomes" id="UP000006038"/>
    </source>
</evidence>